<dbReference type="InterPro" id="IPR051213">
    <property type="entry name" value="START_lipid_transfer"/>
</dbReference>
<keyword evidence="2" id="KW-0813">Transport</keyword>
<feature type="region of interest" description="Disordered" evidence="12">
    <location>
        <begin position="280"/>
        <end position="331"/>
    </location>
</feature>
<evidence type="ECO:0000256" key="5">
    <source>
        <dbReference type="ARBA" id="ARBA00022990"/>
    </source>
</evidence>
<dbReference type="Gene3D" id="3.30.530.20">
    <property type="match status" value="1"/>
</dbReference>
<evidence type="ECO:0000256" key="10">
    <source>
        <dbReference type="ARBA" id="ARBA00077188"/>
    </source>
</evidence>
<dbReference type="SUPFAM" id="SSF55961">
    <property type="entry name" value="Bet v1-like"/>
    <property type="match status" value="1"/>
</dbReference>
<dbReference type="WBParaSite" id="PgR109_g005_t03">
    <property type="protein sequence ID" value="PgR109_g005_t03"/>
    <property type="gene ID" value="PgR109_g005"/>
</dbReference>
<evidence type="ECO:0000256" key="2">
    <source>
        <dbReference type="ARBA" id="ARBA00022448"/>
    </source>
</evidence>
<protein>
    <recommendedName>
        <fullName evidence="9">Phosphatidylcholine transfer protein</fullName>
    </recommendedName>
    <alternativeName>
        <fullName evidence="11">START domain-containing protein 2</fullName>
    </alternativeName>
    <alternativeName>
        <fullName evidence="10">StAR-related lipid transfer protein 2</fullName>
    </alternativeName>
</protein>
<reference evidence="15 16" key="1">
    <citation type="submission" date="2022-11" db="UniProtKB">
        <authorList>
            <consortium name="WormBaseParasite"/>
        </authorList>
    </citation>
    <scope>IDENTIFICATION</scope>
</reference>
<dbReference type="SMART" id="SM00234">
    <property type="entry name" value="START"/>
    <property type="match status" value="1"/>
</dbReference>
<evidence type="ECO:0000256" key="12">
    <source>
        <dbReference type="SAM" id="MobiDB-lite"/>
    </source>
</evidence>
<evidence type="ECO:0000313" key="15">
    <source>
        <dbReference type="WBParaSite" id="PgR109_g005_t03"/>
    </source>
</evidence>
<proteinExistence type="predicted"/>
<sequence>MSTRRTFCSFLRLMWRYRFTTVIPPRRRGERRWNWRRWLRWRPPLLVAISAGFSFQEKGIPDDVIQAEKCVHVSDGESDEWEVMVEQDDLRVVRRPRGTLDLYEYRCSGTYRDISARDFVDAQIDLEYRQKWDSNVLKLELLYSDEETDSQVVRWIAKFPYPMYPREYIFVRRRYVDETEQSMVIASNALDRELFPLNSEYVRVQTYRSVMVVRAHRCFDEKGLDFVLTYYDNPESTIPNCAYNWIVNHGGPHFLQQVHAAALELEKLRTQRSLDELEMRASEAANDGEKSEYSAETDLTSGDEGVEPEQGASAGEVKKADMRETSQSNRPALQAWYERLTAVEIPEFLEMID</sequence>
<dbReference type="GO" id="GO:0008289">
    <property type="term" value="F:lipid binding"/>
    <property type="evidence" value="ECO:0007669"/>
    <property type="project" value="UniProtKB-KW"/>
</dbReference>
<feature type="compositionally biased region" description="Basic and acidic residues" evidence="12">
    <location>
        <begin position="280"/>
        <end position="293"/>
    </location>
</feature>
<evidence type="ECO:0000256" key="4">
    <source>
        <dbReference type="ARBA" id="ARBA00022553"/>
    </source>
</evidence>
<dbReference type="WBParaSite" id="PgR109_g005_t06">
    <property type="protein sequence ID" value="PgR109_g005_t06"/>
    <property type="gene ID" value="PgR109_g005"/>
</dbReference>
<evidence type="ECO:0000256" key="1">
    <source>
        <dbReference type="ARBA" id="ARBA00004496"/>
    </source>
</evidence>
<evidence type="ECO:0000313" key="14">
    <source>
        <dbReference type="Proteomes" id="UP000887569"/>
    </source>
</evidence>
<dbReference type="WBParaSite" id="PgR109_g005_t07">
    <property type="protein sequence ID" value="PgR109_g005_t07"/>
    <property type="gene ID" value="PgR109_g005"/>
</dbReference>
<dbReference type="PROSITE" id="PS50848">
    <property type="entry name" value="START"/>
    <property type="match status" value="1"/>
</dbReference>
<dbReference type="GO" id="GO:0005829">
    <property type="term" value="C:cytosol"/>
    <property type="evidence" value="ECO:0007669"/>
    <property type="project" value="UniProtKB-ARBA"/>
</dbReference>
<dbReference type="Pfam" id="PF01852">
    <property type="entry name" value="START"/>
    <property type="match status" value="1"/>
</dbReference>
<dbReference type="FunFam" id="3.30.530.20:FF:000017">
    <property type="entry name" value="Phosphatidylcholine transfer protein, putative"/>
    <property type="match status" value="1"/>
</dbReference>
<dbReference type="Proteomes" id="UP000887569">
    <property type="component" value="Unplaced"/>
</dbReference>
<evidence type="ECO:0000256" key="7">
    <source>
        <dbReference type="ARBA" id="ARBA00023121"/>
    </source>
</evidence>
<evidence type="ECO:0000256" key="9">
    <source>
        <dbReference type="ARBA" id="ARBA00069061"/>
    </source>
</evidence>
<dbReference type="AlphaFoldDB" id="A0A915CA88"/>
<keyword evidence="6" id="KW-0445">Lipid transport</keyword>
<name>A0A915CA88_PARUN</name>
<comment type="subunit">
    <text evidence="8">Interacts with ACOT13/THEM2.</text>
</comment>
<dbReference type="WBParaSite" id="PgR109_g005_t04">
    <property type="protein sequence ID" value="PgR109_g005_t04"/>
    <property type="gene ID" value="PgR109_g005"/>
</dbReference>
<evidence type="ECO:0000313" key="17">
    <source>
        <dbReference type="WBParaSite" id="PgR109_g005_t06"/>
    </source>
</evidence>
<keyword evidence="5" id="KW-0007">Acetylation</keyword>
<dbReference type="PANTHER" id="PTHR19308:SF8">
    <property type="entry name" value="STAR-RELATED LIPID TRANSFER PROTEIN 7, MITOCHONDRIAL"/>
    <property type="match status" value="1"/>
</dbReference>
<dbReference type="GO" id="GO:0006869">
    <property type="term" value="P:lipid transport"/>
    <property type="evidence" value="ECO:0007669"/>
    <property type="project" value="UniProtKB-KW"/>
</dbReference>
<dbReference type="InterPro" id="IPR023393">
    <property type="entry name" value="START-like_dom_sf"/>
</dbReference>
<evidence type="ECO:0000313" key="16">
    <source>
        <dbReference type="WBParaSite" id="PgR109_g005_t04"/>
    </source>
</evidence>
<evidence type="ECO:0000256" key="3">
    <source>
        <dbReference type="ARBA" id="ARBA00022490"/>
    </source>
</evidence>
<feature type="domain" description="START" evidence="13">
    <location>
        <begin position="77"/>
        <end position="248"/>
    </location>
</feature>
<dbReference type="WBParaSite" id="PgR109_g005_t08">
    <property type="protein sequence ID" value="PgR109_g005_t08"/>
    <property type="gene ID" value="PgR109_g005"/>
</dbReference>
<keyword evidence="3" id="KW-0963">Cytoplasm</keyword>
<keyword evidence="4" id="KW-0597">Phosphoprotein</keyword>
<dbReference type="WBParaSite" id="PgR109_g005_t05">
    <property type="protein sequence ID" value="PgR109_g005_t05"/>
    <property type="gene ID" value="PgR109_g005"/>
</dbReference>
<keyword evidence="7" id="KW-0446">Lipid-binding</keyword>
<evidence type="ECO:0000256" key="11">
    <source>
        <dbReference type="ARBA" id="ARBA00079049"/>
    </source>
</evidence>
<accession>A0A915CA88</accession>
<evidence type="ECO:0000256" key="6">
    <source>
        <dbReference type="ARBA" id="ARBA00023055"/>
    </source>
</evidence>
<evidence type="ECO:0000256" key="8">
    <source>
        <dbReference type="ARBA" id="ARBA00063535"/>
    </source>
</evidence>
<evidence type="ECO:0000259" key="13">
    <source>
        <dbReference type="PROSITE" id="PS50848"/>
    </source>
</evidence>
<organism evidence="14 17">
    <name type="scientific">Parascaris univalens</name>
    <name type="common">Nematode worm</name>
    <dbReference type="NCBI Taxonomy" id="6257"/>
    <lineage>
        <taxon>Eukaryota</taxon>
        <taxon>Metazoa</taxon>
        <taxon>Ecdysozoa</taxon>
        <taxon>Nematoda</taxon>
        <taxon>Chromadorea</taxon>
        <taxon>Rhabditida</taxon>
        <taxon>Spirurina</taxon>
        <taxon>Ascaridomorpha</taxon>
        <taxon>Ascaridoidea</taxon>
        <taxon>Ascarididae</taxon>
        <taxon>Parascaris</taxon>
    </lineage>
</organism>
<keyword evidence="14" id="KW-1185">Reference proteome</keyword>
<dbReference type="PANTHER" id="PTHR19308">
    <property type="entry name" value="PHOSPHATIDYLCHOLINE TRANSFER PROTEIN"/>
    <property type="match status" value="1"/>
</dbReference>
<dbReference type="InterPro" id="IPR002913">
    <property type="entry name" value="START_lipid-bd_dom"/>
</dbReference>
<comment type="subcellular location">
    <subcellularLocation>
        <location evidence="1">Cytoplasm</location>
    </subcellularLocation>
</comment>